<dbReference type="FunFam" id="3.90.79.10:FF:000001">
    <property type="entry name" value="RNA pyrophosphohydrolase"/>
    <property type="match status" value="1"/>
</dbReference>
<evidence type="ECO:0000256" key="2">
    <source>
        <dbReference type="ARBA" id="ARBA00001946"/>
    </source>
</evidence>
<dbReference type="PANTHER" id="PTHR43046:SF14">
    <property type="entry name" value="MUTT_NUDIX FAMILY PROTEIN"/>
    <property type="match status" value="1"/>
</dbReference>
<evidence type="ECO:0000313" key="7">
    <source>
        <dbReference type="Proteomes" id="UP000199657"/>
    </source>
</evidence>
<dbReference type="SUPFAM" id="SSF55811">
    <property type="entry name" value="Nudix"/>
    <property type="match status" value="1"/>
</dbReference>
<organism evidence="6 7">
    <name type="scientific">Aquisalimonas asiatica</name>
    <dbReference type="NCBI Taxonomy" id="406100"/>
    <lineage>
        <taxon>Bacteria</taxon>
        <taxon>Pseudomonadati</taxon>
        <taxon>Pseudomonadota</taxon>
        <taxon>Gammaproteobacteria</taxon>
        <taxon>Chromatiales</taxon>
        <taxon>Ectothiorhodospiraceae</taxon>
        <taxon>Aquisalimonas</taxon>
    </lineage>
</organism>
<evidence type="ECO:0000256" key="3">
    <source>
        <dbReference type="ARBA" id="ARBA00022801"/>
    </source>
</evidence>
<accession>A0A1H8TYP2</accession>
<dbReference type="PANTHER" id="PTHR43046">
    <property type="entry name" value="GDP-MANNOSE MANNOSYL HYDROLASE"/>
    <property type="match status" value="1"/>
</dbReference>
<dbReference type="RefSeq" id="WP_091644193.1">
    <property type="nucleotide sequence ID" value="NZ_FOEG01000005.1"/>
</dbReference>
<comment type="cofactor">
    <cofactor evidence="2">
        <name>Mg(2+)</name>
        <dbReference type="ChEBI" id="CHEBI:18420"/>
    </cofactor>
</comment>
<comment type="cofactor">
    <cofactor evidence="4">
        <name>a divalent metal cation</name>
        <dbReference type="ChEBI" id="CHEBI:60240"/>
    </cofactor>
</comment>
<dbReference type="CDD" id="cd03671">
    <property type="entry name" value="NUDIX_Ap4A_hydrolase_plant_like"/>
    <property type="match status" value="1"/>
</dbReference>
<reference evidence="6 7" key="1">
    <citation type="submission" date="2016-10" db="EMBL/GenBank/DDBJ databases">
        <authorList>
            <person name="de Groot N.N."/>
        </authorList>
    </citation>
    <scope>NUCLEOTIDE SEQUENCE [LARGE SCALE GENOMIC DNA]</scope>
    <source>
        <strain evidence="6 7">CGMCC 1.6291</strain>
    </source>
</reference>
<feature type="short sequence motif" description="Nudix box" evidence="4">
    <location>
        <begin position="38"/>
        <end position="59"/>
    </location>
</feature>
<proteinExistence type="inferred from homology"/>
<dbReference type="NCBIfam" id="NF001938">
    <property type="entry name" value="PRK00714.1-5"/>
    <property type="match status" value="1"/>
</dbReference>
<dbReference type="NCBIfam" id="NF001934">
    <property type="entry name" value="PRK00714.1-1"/>
    <property type="match status" value="1"/>
</dbReference>
<dbReference type="AlphaFoldDB" id="A0A1H8TYP2"/>
<evidence type="ECO:0000256" key="1">
    <source>
        <dbReference type="ARBA" id="ARBA00001936"/>
    </source>
</evidence>
<dbReference type="InterPro" id="IPR020084">
    <property type="entry name" value="NUDIX_hydrolase_CS"/>
</dbReference>
<dbReference type="GO" id="GO:0034353">
    <property type="term" value="F:mRNA 5'-diphosphatase activity"/>
    <property type="evidence" value="ECO:0007669"/>
    <property type="project" value="UniProtKB-ARBA"/>
</dbReference>
<keyword evidence="3 4" id="KW-0378">Hydrolase</keyword>
<evidence type="ECO:0000256" key="4">
    <source>
        <dbReference type="HAMAP-Rule" id="MF_00298"/>
    </source>
</evidence>
<dbReference type="InterPro" id="IPR000086">
    <property type="entry name" value="NUDIX_hydrolase_dom"/>
</dbReference>
<dbReference type="HAMAP" id="MF_00298">
    <property type="entry name" value="Nudix_RppH"/>
    <property type="match status" value="1"/>
</dbReference>
<comment type="similarity">
    <text evidence="4">Belongs to the Nudix hydrolase family. RppH subfamily.</text>
</comment>
<protein>
    <recommendedName>
        <fullName evidence="4">RNA pyrophosphohydrolase</fullName>
        <ecNumber evidence="4">3.6.1.-</ecNumber>
    </recommendedName>
    <alternativeName>
        <fullName evidence="4">(Di)nucleoside polyphosphate hydrolase</fullName>
    </alternativeName>
</protein>
<gene>
    <name evidence="4" type="primary">rppH</name>
    <name evidence="4" type="synonym">nudH</name>
    <name evidence="6" type="ORF">SAMN04488052_10532</name>
</gene>
<evidence type="ECO:0000313" key="6">
    <source>
        <dbReference type="EMBL" id="SEO96017.1"/>
    </source>
</evidence>
<comment type="cofactor">
    <cofactor evidence="1">
        <name>Mn(2+)</name>
        <dbReference type="ChEBI" id="CHEBI:29035"/>
    </cofactor>
</comment>
<dbReference type="EMBL" id="FOEG01000005">
    <property type="protein sequence ID" value="SEO96017.1"/>
    <property type="molecule type" value="Genomic_DNA"/>
</dbReference>
<dbReference type="InterPro" id="IPR020476">
    <property type="entry name" value="Nudix_hydrolase"/>
</dbReference>
<feature type="domain" description="Nudix hydrolase" evidence="5">
    <location>
        <begin position="6"/>
        <end position="149"/>
    </location>
</feature>
<evidence type="ECO:0000259" key="5">
    <source>
        <dbReference type="PROSITE" id="PS51462"/>
    </source>
</evidence>
<comment type="function">
    <text evidence="4">Accelerates the degradation of transcripts by removing pyrophosphate from the 5'-end of triphosphorylated RNA, leading to a more labile monophosphorylated state that can stimulate subsequent ribonuclease cleavage.</text>
</comment>
<dbReference type="Pfam" id="PF00293">
    <property type="entry name" value="NUDIX"/>
    <property type="match status" value="1"/>
</dbReference>
<dbReference type="PROSITE" id="PS51462">
    <property type="entry name" value="NUDIX"/>
    <property type="match status" value="1"/>
</dbReference>
<dbReference type="PRINTS" id="PR00502">
    <property type="entry name" value="NUDIXFAMILY"/>
</dbReference>
<dbReference type="NCBIfam" id="NF001937">
    <property type="entry name" value="PRK00714.1-4"/>
    <property type="match status" value="1"/>
</dbReference>
<name>A0A1H8TYP2_9GAMM</name>
<dbReference type="OrthoDB" id="9816040at2"/>
<dbReference type="Gene3D" id="3.90.79.10">
    <property type="entry name" value="Nucleoside Triphosphate Pyrophosphohydrolase"/>
    <property type="match status" value="1"/>
</dbReference>
<dbReference type="InterPro" id="IPR022927">
    <property type="entry name" value="RppH"/>
</dbReference>
<dbReference type="STRING" id="406100.SAMN04488052_10532"/>
<dbReference type="InterPro" id="IPR015797">
    <property type="entry name" value="NUDIX_hydrolase-like_dom_sf"/>
</dbReference>
<dbReference type="PROSITE" id="PS00893">
    <property type="entry name" value="NUDIX_BOX"/>
    <property type="match status" value="1"/>
</dbReference>
<sequence length="169" mass="19750">MIDSDGFRANVGIILCNEEGRVFWGRRIGQNAWQFPQGGIKRNESAEDALFRELHEEVGLHPEHVQLIGATSGWLRYHLPRHLVRRHQRPVCVGQKQQWFLLRLTGGEGVVRLDRSDTPEFDDWRWVDYWRPAREVVFFKRHVYRKALRELEPLLFPDAAAKTPGAARS</sequence>
<keyword evidence="7" id="KW-1185">Reference proteome</keyword>
<dbReference type="EC" id="3.6.1.-" evidence="4"/>
<dbReference type="Proteomes" id="UP000199657">
    <property type="component" value="Unassembled WGS sequence"/>
</dbReference>